<dbReference type="EMBL" id="CP074133">
    <property type="protein sequence ID" value="QUX20916.1"/>
    <property type="molecule type" value="Genomic_DNA"/>
</dbReference>
<dbReference type="Proteomes" id="UP000676079">
    <property type="component" value="Chromosome"/>
</dbReference>
<gene>
    <name evidence="3" type="ORF">KGD84_20905</name>
</gene>
<evidence type="ECO:0008006" key="5">
    <source>
        <dbReference type="Google" id="ProtNLM"/>
    </source>
</evidence>
<protein>
    <recommendedName>
        <fullName evidence="5">Sensor histidine kinase</fullName>
    </recommendedName>
</protein>
<keyword evidence="2" id="KW-0472">Membrane</keyword>
<keyword evidence="2" id="KW-0812">Transmembrane</keyword>
<evidence type="ECO:0000313" key="4">
    <source>
        <dbReference type="Proteomes" id="UP000676079"/>
    </source>
</evidence>
<name>A0ABX8BJ04_9ACTN</name>
<organism evidence="3 4">
    <name type="scientific">Nocardiopsis changdeensis</name>
    <dbReference type="NCBI Taxonomy" id="2831969"/>
    <lineage>
        <taxon>Bacteria</taxon>
        <taxon>Bacillati</taxon>
        <taxon>Actinomycetota</taxon>
        <taxon>Actinomycetes</taxon>
        <taxon>Streptosporangiales</taxon>
        <taxon>Nocardiopsidaceae</taxon>
        <taxon>Nocardiopsis</taxon>
    </lineage>
</organism>
<keyword evidence="2" id="KW-1133">Transmembrane helix</keyword>
<dbReference type="RefSeq" id="WP_220562112.1">
    <property type="nucleotide sequence ID" value="NZ_CP074133.1"/>
</dbReference>
<evidence type="ECO:0000256" key="1">
    <source>
        <dbReference type="SAM" id="MobiDB-lite"/>
    </source>
</evidence>
<feature type="transmembrane region" description="Helical" evidence="2">
    <location>
        <begin position="6"/>
        <end position="25"/>
    </location>
</feature>
<accession>A0ABX8BJ04</accession>
<feature type="region of interest" description="Disordered" evidence="1">
    <location>
        <begin position="40"/>
        <end position="59"/>
    </location>
</feature>
<evidence type="ECO:0000313" key="3">
    <source>
        <dbReference type="EMBL" id="QUX20916.1"/>
    </source>
</evidence>
<proteinExistence type="predicted"/>
<keyword evidence="4" id="KW-1185">Reference proteome</keyword>
<sequence>MIVLTVLFGAFAVGGVLIGVLALRVRRAADALARQVARASGEHRTEGAQALPLRRGGDG</sequence>
<evidence type="ECO:0000256" key="2">
    <source>
        <dbReference type="SAM" id="Phobius"/>
    </source>
</evidence>
<reference evidence="3 4" key="1">
    <citation type="submission" date="2021-05" db="EMBL/GenBank/DDBJ databases">
        <title>Direct Submission.</title>
        <authorList>
            <person name="Li K."/>
            <person name="Gao J."/>
        </authorList>
    </citation>
    <scope>NUCLEOTIDE SEQUENCE [LARGE SCALE GENOMIC DNA]</scope>
    <source>
        <strain evidence="3 4">Mg02</strain>
    </source>
</reference>